<dbReference type="PRINTS" id="PR00724">
    <property type="entry name" value="CRBOXYPTASEC"/>
</dbReference>
<evidence type="ECO:0000256" key="3">
    <source>
        <dbReference type="ARBA" id="ARBA00009431"/>
    </source>
</evidence>
<sequence length="506" mass="56905">MSEHFKVKSLPGLNISDLPEMFAGHVPVDPNGEDNLFFWLLPSRSVVRSKKTILWLNGGPGCSSFDGALMEVGPYSLTGELSFKVNPGAWNEKANLLFVDQPVGTGFSYTEGSRYLHELDEMSTHFIAFLTGFFQSFPELEKSEIYISGESYAGQFIPYIAKAVLTRNEGRGENQAPWLLKGLLIGNGWIDPEAQYESYLPYMLEQGLLSANAGNYGALQKQLGLCRTAIQMRGNQINVPECEKVLADALELSTREARDKSCINMYDIRLRDSFPECGMNWPPTVQFLEPYLRRTDVMQAFNLNHKFSKPWVECSGAVSAAMRAKHSLPAVYLLPDLLKHMRVLLFSGDKDLICNHLGTEALIAAMEWGGSMGIDADLKPWFVDGKEAGKIQTAKNLTYTLLYNASHMVPYDKPYTSRTMLHNFIFETFEIGYEEILSDGDAVENEHPKVVNHGNGNAGTSQVYVGFVIAFILLAFILLFRQLRHRSRIVRREETDIMLERLSFDS</sequence>
<proteinExistence type="inferred from homology"/>
<protein>
    <recommendedName>
        <fullName evidence="15">Carboxypeptidase</fullName>
        <ecNumber evidence="15">3.4.16.-</ecNumber>
    </recommendedName>
</protein>
<keyword evidence="18" id="KW-1185">Reference proteome</keyword>
<dbReference type="EMBL" id="ML119676">
    <property type="protein sequence ID" value="RPA81850.1"/>
    <property type="molecule type" value="Genomic_DNA"/>
</dbReference>
<dbReference type="OrthoDB" id="443318at2759"/>
<dbReference type="Proteomes" id="UP000275078">
    <property type="component" value="Unassembled WGS sequence"/>
</dbReference>
<evidence type="ECO:0000256" key="14">
    <source>
        <dbReference type="ARBA" id="ARBA00037042"/>
    </source>
</evidence>
<evidence type="ECO:0000256" key="12">
    <source>
        <dbReference type="ARBA" id="ARBA00023136"/>
    </source>
</evidence>
<evidence type="ECO:0000256" key="13">
    <source>
        <dbReference type="ARBA" id="ARBA00023180"/>
    </source>
</evidence>
<keyword evidence="6 16" id="KW-0812">Transmembrane</keyword>
<dbReference type="InterPro" id="IPR029058">
    <property type="entry name" value="AB_hydrolase_fold"/>
</dbReference>
<evidence type="ECO:0000256" key="11">
    <source>
        <dbReference type="ARBA" id="ARBA00023034"/>
    </source>
</evidence>
<keyword evidence="7" id="KW-0053">Apoptosis</keyword>
<dbReference type="AlphaFoldDB" id="A0A3N4ICH0"/>
<organism evidence="17 18">
    <name type="scientific">Ascobolus immersus RN42</name>
    <dbReference type="NCBI Taxonomy" id="1160509"/>
    <lineage>
        <taxon>Eukaryota</taxon>
        <taxon>Fungi</taxon>
        <taxon>Dikarya</taxon>
        <taxon>Ascomycota</taxon>
        <taxon>Pezizomycotina</taxon>
        <taxon>Pezizomycetes</taxon>
        <taxon>Pezizales</taxon>
        <taxon>Ascobolaceae</taxon>
        <taxon>Ascobolus</taxon>
    </lineage>
</organism>
<dbReference type="PROSITE" id="PS00131">
    <property type="entry name" value="CARBOXYPEPT_SER_SER"/>
    <property type="match status" value="1"/>
</dbReference>
<dbReference type="InterPro" id="IPR018202">
    <property type="entry name" value="Ser_caboxypep_ser_AS"/>
</dbReference>
<dbReference type="GO" id="GO:0004185">
    <property type="term" value="F:serine-type carboxypeptidase activity"/>
    <property type="evidence" value="ECO:0007669"/>
    <property type="project" value="UniProtKB-UniRule"/>
</dbReference>
<keyword evidence="5 15" id="KW-0645">Protease</keyword>
<keyword evidence="8" id="KW-0732">Signal</keyword>
<dbReference type="EC" id="3.4.16.-" evidence="15"/>
<dbReference type="SUPFAM" id="SSF53474">
    <property type="entry name" value="alpha/beta-Hydrolases"/>
    <property type="match status" value="1"/>
</dbReference>
<evidence type="ECO:0000256" key="9">
    <source>
        <dbReference type="ARBA" id="ARBA00022801"/>
    </source>
</evidence>
<keyword evidence="10 16" id="KW-1133">Transmembrane helix</keyword>
<dbReference type="GO" id="GO:0006915">
    <property type="term" value="P:apoptotic process"/>
    <property type="evidence" value="ECO:0007669"/>
    <property type="project" value="UniProtKB-KW"/>
</dbReference>
<evidence type="ECO:0000256" key="6">
    <source>
        <dbReference type="ARBA" id="ARBA00022692"/>
    </source>
</evidence>
<evidence type="ECO:0000256" key="7">
    <source>
        <dbReference type="ARBA" id="ARBA00022703"/>
    </source>
</evidence>
<evidence type="ECO:0000256" key="15">
    <source>
        <dbReference type="RuleBase" id="RU361156"/>
    </source>
</evidence>
<evidence type="ECO:0000256" key="2">
    <source>
        <dbReference type="ARBA" id="ARBA00004393"/>
    </source>
</evidence>
<name>A0A3N4ICH0_ASCIM</name>
<dbReference type="STRING" id="1160509.A0A3N4ICH0"/>
<dbReference type="InterPro" id="IPR001563">
    <property type="entry name" value="Peptidase_S10"/>
</dbReference>
<dbReference type="PANTHER" id="PTHR11802">
    <property type="entry name" value="SERINE PROTEASE FAMILY S10 SERINE CARBOXYPEPTIDASE"/>
    <property type="match status" value="1"/>
</dbReference>
<reference evidence="17 18" key="1">
    <citation type="journal article" date="2018" name="Nat. Ecol. Evol.">
        <title>Pezizomycetes genomes reveal the molecular basis of ectomycorrhizal truffle lifestyle.</title>
        <authorList>
            <person name="Murat C."/>
            <person name="Payen T."/>
            <person name="Noel B."/>
            <person name="Kuo A."/>
            <person name="Morin E."/>
            <person name="Chen J."/>
            <person name="Kohler A."/>
            <person name="Krizsan K."/>
            <person name="Balestrini R."/>
            <person name="Da Silva C."/>
            <person name="Montanini B."/>
            <person name="Hainaut M."/>
            <person name="Levati E."/>
            <person name="Barry K.W."/>
            <person name="Belfiori B."/>
            <person name="Cichocki N."/>
            <person name="Clum A."/>
            <person name="Dockter R.B."/>
            <person name="Fauchery L."/>
            <person name="Guy J."/>
            <person name="Iotti M."/>
            <person name="Le Tacon F."/>
            <person name="Lindquist E.A."/>
            <person name="Lipzen A."/>
            <person name="Malagnac F."/>
            <person name="Mello A."/>
            <person name="Molinier V."/>
            <person name="Miyauchi S."/>
            <person name="Poulain J."/>
            <person name="Riccioni C."/>
            <person name="Rubini A."/>
            <person name="Sitrit Y."/>
            <person name="Splivallo R."/>
            <person name="Traeger S."/>
            <person name="Wang M."/>
            <person name="Zifcakova L."/>
            <person name="Wipf D."/>
            <person name="Zambonelli A."/>
            <person name="Paolocci F."/>
            <person name="Nowrousian M."/>
            <person name="Ottonello S."/>
            <person name="Baldrian P."/>
            <person name="Spatafora J.W."/>
            <person name="Henrissat B."/>
            <person name="Nagy L.G."/>
            <person name="Aury J.M."/>
            <person name="Wincker P."/>
            <person name="Grigoriev I.V."/>
            <person name="Bonfante P."/>
            <person name="Martin F.M."/>
        </authorList>
    </citation>
    <scope>NUCLEOTIDE SEQUENCE [LARGE SCALE GENOMIC DNA]</scope>
    <source>
        <strain evidence="17 18">RN42</strain>
    </source>
</reference>
<keyword evidence="4 15" id="KW-0121">Carboxypeptidase</keyword>
<evidence type="ECO:0000256" key="16">
    <source>
        <dbReference type="SAM" id="Phobius"/>
    </source>
</evidence>
<evidence type="ECO:0000256" key="5">
    <source>
        <dbReference type="ARBA" id="ARBA00022670"/>
    </source>
</evidence>
<accession>A0A3N4ICH0</accession>
<evidence type="ECO:0000256" key="8">
    <source>
        <dbReference type="ARBA" id="ARBA00022729"/>
    </source>
</evidence>
<keyword evidence="12 16" id="KW-0472">Membrane</keyword>
<evidence type="ECO:0000256" key="10">
    <source>
        <dbReference type="ARBA" id="ARBA00022989"/>
    </source>
</evidence>
<evidence type="ECO:0000256" key="1">
    <source>
        <dbReference type="ARBA" id="ARBA00001003"/>
    </source>
</evidence>
<dbReference type="GO" id="GO:0006508">
    <property type="term" value="P:proteolysis"/>
    <property type="evidence" value="ECO:0007669"/>
    <property type="project" value="UniProtKB-KW"/>
</dbReference>
<dbReference type="GO" id="GO:0005802">
    <property type="term" value="C:trans-Golgi network"/>
    <property type="evidence" value="ECO:0007669"/>
    <property type="project" value="TreeGrafter"/>
</dbReference>
<dbReference type="Pfam" id="PF00450">
    <property type="entry name" value="Peptidase_S10"/>
    <property type="match status" value="1"/>
</dbReference>
<evidence type="ECO:0000313" key="17">
    <source>
        <dbReference type="EMBL" id="RPA81850.1"/>
    </source>
</evidence>
<feature type="transmembrane region" description="Helical" evidence="16">
    <location>
        <begin position="463"/>
        <end position="483"/>
    </location>
</feature>
<keyword evidence="11" id="KW-0333">Golgi apparatus</keyword>
<keyword evidence="13" id="KW-0325">Glycoprotein</keyword>
<comment type="function">
    <text evidence="14">Protease with a carboxypeptidase B-like function involved in the C-terminal processing of the lysine and arginine residues from protein precursors. Promotes cell fusion and is involved in the programmed cell death.</text>
</comment>
<keyword evidence="9 15" id="KW-0378">Hydrolase</keyword>
<evidence type="ECO:0000313" key="18">
    <source>
        <dbReference type="Proteomes" id="UP000275078"/>
    </source>
</evidence>
<dbReference type="FunFam" id="3.40.50.1820:FF:000121">
    <property type="entry name" value="Carboxypeptidase D"/>
    <property type="match status" value="1"/>
</dbReference>
<evidence type="ECO:0000256" key="4">
    <source>
        <dbReference type="ARBA" id="ARBA00022645"/>
    </source>
</evidence>
<comment type="subcellular location">
    <subcellularLocation>
        <location evidence="2">Golgi apparatus</location>
        <location evidence="2">trans-Golgi network membrane</location>
        <topology evidence="2">Single-pass type I membrane protein</topology>
    </subcellularLocation>
</comment>
<dbReference type="Gene3D" id="3.40.50.1820">
    <property type="entry name" value="alpha/beta hydrolase"/>
    <property type="match status" value="1"/>
</dbReference>
<comment type="similarity">
    <text evidence="3 15">Belongs to the peptidase S10 family.</text>
</comment>
<dbReference type="PANTHER" id="PTHR11802:SF190">
    <property type="entry name" value="PHEROMONE-PROCESSING CARBOXYPEPTIDASE KEX1"/>
    <property type="match status" value="1"/>
</dbReference>
<comment type="catalytic activity">
    <reaction evidence="1">
        <text>Preferential release of a C-terminal arginine or lysine residue.</text>
        <dbReference type="EC" id="3.4.16.6"/>
    </reaction>
</comment>
<gene>
    <name evidence="17" type="ORF">BJ508DRAFT_107827</name>
</gene>